<gene>
    <name evidence="12" type="primary">NCAS0B07830</name>
    <name evidence="12" type="ordered locus">NCAS_0B07830</name>
</gene>
<dbReference type="SUPFAM" id="SSF48592">
    <property type="entry name" value="GroEL equatorial domain-like"/>
    <property type="match status" value="1"/>
</dbReference>
<dbReference type="OMA" id="HRKGNTW"/>
<dbReference type="PROSITE" id="PS00995">
    <property type="entry name" value="TCP1_3"/>
    <property type="match status" value="1"/>
</dbReference>
<dbReference type="InterPro" id="IPR002194">
    <property type="entry name" value="Chaperonin_TCP-1_CS"/>
</dbReference>
<dbReference type="GO" id="GO:0016887">
    <property type="term" value="F:ATP hydrolysis activity"/>
    <property type="evidence" value="ECO:0007669"/>
    <property type="project" value="InterPro"/>
</dbReference>
<dbReference type="Gene3D" id="3.50.7.10">
    <property type="entry name" value="GroEL"/>
    <property type="match status" value="1"/>
</dbReference>
<keyword evidence="5 9" id="KW-0547">Nucleotide-binding</keyword>
<dbReference type="InterPro" id="IPR054827">
    <property type="entry name" value="thermosome_alpha"/>
</dbReference>
<evidence type="ECO:0000313" key="12">
    <source>
        <dbReference type="EMBL" id="CCC68867.1"/>
    </source>
</evidence>
<dbReference type="HOGENOM" id="CLU_008891_7_1_1"/>
<evidence type="ECO:0000256" key="5">
    <source>
        <dbReference type="ARBA" id="ARBA00022741"/>
    </source>
</evidence>
<evidence type="ECO:0000256" key="3">
    <source>
        <dbReference type="ARBA" id="ARBA00011531"/>
    </source>
</evidence>
<dbReference type="FunFam" id="1.10.560.10:FF:000017">
    <property type="entry name" value="T-complex protein 1 subunit eta"/>
    <property type="match status" value="1"/>
</dbReference>
<reference key="2">
    <citation type="submission" date="2011-08" db="EMBL/GenBank/DDBJ databases">
        <title>Genome sequence of Naumovozyma castellii.</title>
        <authorList>
            <person name="Gordon J.L."/>
            <person name="Armisen D."/>
            <person name="Proux-Wera E."/>
            <person name="OhEigeartaigh S.S."/>
            <person name="Byrne K.P."/>
            <person name="Wolfe K.H."/>
        </authorList>
    </citation>
    <scope>NUCLEOTIDE SEQUENCE</scope>
    <source>
        <strain>Type strain:CBS 4309</strain>
    </source>
</reference>
<evidence type="ECO:0000256" key="6">
    <source>
        <dbReference type="ARBA" id="ARBA00022840"/>
    </source>
</evidence>
<evidence type="ECO:0000256" key="2">
    <source>
        <dbReference type="ARBA" id="ARBA00008020"/>
    </source>
</evidence>
<dbReference type="InParanoid" id="G0VAD7"/>
<dbReference type="Gene3D" id="1.10.560.10">
    <property type="entry name" value="GroEL-like equatorial domain"/>
    <property type="match status" value="1"/>
</dbReference>
<proteinExistence type="inferred from homology"/>
<dbReference type="InterPro" id="IPR053374">
    <property type="entry name" value="TCP-1_chaperonin"/>
</dbReference>
<evidence type="ECO:0000256" key="11">
    <source>
        <dbReference type="SAM" id="MobiDB-lite"/>
    </source>
</evidence>
<evidence type="ECO:0000256" key="4">
    <source>
        <dbReference type="ARBA" id="ARBA00022490"/>
    </source>
</evidence>
<dbReference type="PROSITE" id="PS00751">
    <property type="entry name" value="TCP1_2"/>
    <property type="match status" value="1"/>
</dbReference>
<evidence type="ECO:0000313" key="13">
    <source>
        <dbReference type="Proteomes" id="UP000001640"/>
    </source>
</evidence>
<evidence type="ECO:0000256" key="10">
    <source>
        <dbReference type="RuleBase" id="RU365042"/>
    </source>
</evidence>
<dbReference type="InterPro" id="IPR027409">
    <property type="entry name" value="GroEL-like_apical_dom_sf"/>
</dbReference>
<dbReference type="EMBL" id="HE576753">
    <property type="protein sequence ID" value="CCC68867.1"/>
    <property type="molecule type" value="Genomic_DNA"/>
</dbReference>
<evidence type="ECO:0000256" key="8">
    <source>
        <dbReference type="ARBA" id="ARBA00025011"/>
    </source>
</evidence>
<evidence type="ECO:0000256" key="9">
    <source>
        <dbReference type="RuleBase" id="RU004187"/>
    </source>
</evidence>
<comment type="function">
    <text evidence="8">Molecular chaperone; assists the folding of proteins upon ATP hydrolysis. Known to play a role, in vitro, in the folding of actin and tubulin. In yeast may play a role in mitotic spindle formation.</text>
</comment>
<dbReference type="NCBIfam" id="NF041082">
    <property type="entry name" value="thermosome_alpha"/>
    <property type="match status" value="1"/>
</dbReference>
<dbReference type="PRINTS" id="PR00304">
    <property type="entry name" value="TCOMPLEXTCP1"/>
</dbReference>
<dbReference type="FunFam" id="3.30.260.10:FF:000022">
    <property type="entry name" value="T-complex protein 1 subunit eta"/>
    <property type="match status" value="1"/>
</dbReference>
<dbReference type="PANTHER" id="PTHR11353">
    <property type="entry name" value="CHAPERONIN"/>
    <property type="match status" value="1"/>
</dbReference>
<dbReference type="GeneID" id="96902424"/>
<evidence type="ECO:0000256" key="7">
    <source>
        <dbReference type="ARBA" id="ARBA00023186"/>
    </source>
</evidence>
<sequence length="551" mass="59929">MNFGNRTPTIVVLKEGTDSSQGKGQIISNINACLAIQETLKPTLGPLGSDILIVSSNQKTTISNDGATILKLLDVVHPAAKTLVDISRAQDAEVGDGTTSVTILAGELMKEAKPFLEEGISSHLIMKGYRRAVSLAVAKIEELATDVSAEHQDSRELLERCARTAMSSKLIYANADFFVKMCVDAVLSLDRNELDDKLIGIKKIPGGAMEESIFVNGVAFKKTFSYAGFEQQPKRFTNPKVLSLNVELELKAEKDNAEVRVEHVSDYQAIVDAEWQLILDKLEQIQATGANIVLSKLPIGDLATQFFADRNIFCAGRVSSDDMNRVIQAVGGSIQSTTSDIKPEHLGTCEVFEEMQIGAERYNLFKGCPQAKTCTLLLRGGAEQVIAEVERSLHDAIMIVKRALQNKLVVAGGGAIEMEVSKYLRNYSKTIAGKQQLIINAFAKALEVIPRQLCENAGFDAVEILNKLRLAHSKGEKWYGVDFETENIGDNFSKFVWEPALVKINALQSATEAANLILSVDETITNKESGAPNAGMMPPQAGGRGRGLPMQ</sequence>
<feature type="compositionally biased region" description="Gly residues" evidence="11">
    <location>
        <begin position="542"/>
        <end position="551"/>
    </location>
</feature>
<dbReference type="FunFam" id="3.50.7.10:FF:000006">
    <property type="entry name" value="T-complex protein 1 subunit eta"/>
    <property type="match status" value="1"/>
</dbReference>
<dbReference type="KEGG" id="ncs:NCAS_0B07830"/>
<dbReference type="GO" id="GO:0051082">
    <property type="term" value="F:unfolded protein binding"/>
    <property type="evidence" value="ECO:0007669"/>
    <property type="project" value="EnsemblFungi"/>
</dbReference>
<dbReference type="OrthoDB" id="10248520at2759"/>
<dbReference type="SUPFAM" id="SSF54849">
    <property type="entry name" value="GroEL-intermediate domain like"/>
    <property type="match status" value="1"/>
</dbReference>
<dbReference type="Proteomes" id="UP000001640">
    <property type="component" value="Chromosome 2"/>
</dbReference>
<dbReference type="FunFam" id="1.10.560.10:FF:000074">
    <property type="entry name" value="T-complex protein 1 subunit delta, putative"/>
    <property type="match status" value="1"/>
</dbReference>
<dbReference type="InterPro" id="IPR017998">
    <property type="entry name" value="Chaperone_TCP-1"/>
</dbReference>
<comment type="subunit">
    <text evidence="10">Heterooligomeric complex that forms two stacked rings.</text>
</comment>
<dbReference type="SUPFAM" id="SSF52029">
    <property type="entry name" value="GroEL apical domain-like"/>
    <property type="match status" value="1"/>
</dbReference>
<comment type="subunit">
    <text evidence="3">Heterooligomeric complex of about 850 to 900 kDa that forms two stacked rings, 12 to 16 nm in diameter.</text>
</comment>
<keyword evidence="4 10" id="KW-0963">Cytoplasm</keyword>
<protein>
    <recommendedName>
        <fullName evidence="10">T-complex protein 1 subunit eta</fullName>
        <shortName evidence="10">TCP-1-eta</shortName>
    </recommendedName>
    <alternativeName>
        <fullName evidence="10">CCT-eta</fullName>
    </alternativeName>
</protein>
<organism evidence="12 13">
    <name type="scientific">Naumovozyma castellii</name>
    <name type="common">Yeast</name>
    <name type="synonym">Saccharomyces castellii</name>
    <dbReference type="NCBI Taxonomy" id="27288"/>
    <lineage>
        <taxon>Eukaryota</taxon>
        <taxon>Fungi</taxon>
        <taxon>Dikarya</taxon>
        <taxon>Ascomycota</taxon>
        <taxon>Saccharomycotina</taxon>
        <taxon>Saccharomycetes</taxon>
        <taxon>Saccharomycetales</taxon>
        <taxon>Saccharomycetaceae</taxon>
        <taxon>Naumovozyma</taxon>
    </lineage>
</organism>
<dbReference type="InterPro" id="IPR002423">
    <property type="entry name" value="Cpn60/GroEL/TCP-1"/>
</dbReference>
<dbReference type="Gene3D" id="3.30.260.10">
    <property type="entry name" value="TCP-1-like chaperonin intermediate domain"/>
    <property type="match status" value="1"/>
</dbReference>
<dbReference type="GO" id="GO:0005524">
    <property type="term" value="F:ATP binding"/>
    <property type="evidence" value="ECO:0007669"/>
    <property type="project" value="UniProtKB-KW"/>
</dbReference>
<keyword evidence="6 9" id="KW-0067">ATP-binding</keyword>
<keyword evidence="13" id="KW-1185">Reference proteome</keyword>
<dbReference type="eggNOG" id="KOG0361">
    <property type="taxonomic scope" value="Eukaryota"/>
</dbReference>
<dbReference type="NCBIfam" id="TIGR02345">
    <property type="entry name" value="chap_CCT_eta"/>
    <property type="match status" value="1"/>
</dbReference>
<dbReference type="Pfam" id="PF00118">
    <property type="entry name" value="Cpn60_TCP1"/>
    <property type="match status" value="1"/>
</dbReference>
<name>G0VAD7_NAUCA</name>
<dbReference type="FunCoup" id="G0VAD7">
    <property type="interactions" value="1578"/>
</dbReference>
<dbReference type="GO" id="GO:0005832">
    <property type="term" value="C:chaperonin-containing T-complex"/>
    <property type="evidence" value="ECO:0007669"/>
    <property type="project" value="EnsemblFungi"/>
</dbReference>
<dbReference type="RefSeq" id="XP_003675238.1">
    <property type="nucleotide sequence ID" value="XM_003675190.1"/>
</dbReference>
<dbReference type="InterPro" id="IPR012720">
    <property type="entry name" value="Chap_CCT_eta"/>
</dbReference>
<dbReference type="InterPro" id="IPR027413">
    <property type="entry name" value="GROEL-like_equatorial_sf"/>
</dbReference>
<dbReference type="STRING" id="1064592.G0VAD7"/>
<evidence type="ECO:0000256" key="1">
    <source>
        <dbReference type="ARBA" id="ARBA00004496"/>
    </source>
</evidence>
<keyword evidence="7 9" id="KW-0143">Chaperone</keyword>
<dbReference type="CDD" id="cd03340">
    <property type="entry name" value="TCP1_eta"/>
    <property type="match status" value="1"/>
</dbReference>
<dbReference type="AlphaFoldDB" id="G0VAD7"/>
<dbReference type="InterPro" id="IPR027410">
    <property type="entry name" value="TCP-1-like_intermed_sf"/>
</dbReference>
<dbReference type="GO" id="GO:0140662">
    <property type="term" value="F:ATP-dependent protein folding chaperone"/>
    <property type="evidence" value="ECO:0007669"/>
    <property type="project" value="InterPro"/>
</dbReference>
<reference evidence="12 13" key="1">
    <citation type="journal article" date="2011" name="Proc. Natl. Acad. Sci. U.S.A.">
        <title>Evolutionary erosion of yeast sex chromosomes by mating-type switching accidents.</title>
        <authorList>
            <person name="Gordon J.L."/>
            <person name="Armisen D."/>
            <person name="Proux-Wera E."/>
            <person name="Oheigeartaigh S.S."/>
            <person name="Byrne K.P."/>
            <person name="Wolfe K.H."/>
        </authorList>
    </citation>
    <scope>NUCLEOTIDE SEQUENCE [LARGE SCALE GENOMIC DNA]</scope>
    <source>
        <strain evidence="13">ATCC 76901 / BCRC 22586 / CBS 4309 / NBRC 1992 / NRRL Y-12630</strain>
    </source>
</reference>
<accession>G0VAD7</accession>
<feature type="region of interest" description="Disordered" evidence="11">
    <location>
        <begin position="528"/>
        <end position="551"/>
    </location>
</feature>
<comment type="subcellular location">
    <subcellularLocation>
        <location evidence="1 10">Cytoplasm</location>
    </subcellularLocation>
</comment>
<comment type="similarity">
    <text evidence="2 9">Belongs to the TCP-1 chaperonin family.</text>
</comment>
<dbReference type="NCBIfam" id="NF041083">
    <property type="entry name" value="thermosome_beta"/>
    <property type="match status" value="1"/>
</dbReference>